<dbReference type="PANTHER" id="PTHR32071:SF117">
    <property type="entry name" value="PTS-DEPENDENT DIHYDROXYACETONE KINASE OPERON REGULATORY PROTEIN-RELATED"/>
    <property type="match status" value="1"/>
</dbReference>
<keyword evidence="3" id="KW-0238">DNA-binding</keyword>
<dbReference type="GO" id="GO:0006355">
    <property type="term" value="P:regulation of DNA-templated transcription"/>
    <property type="evidence" value="ECO:0007669"/>
    <property type="project" value="InterPro"/>
</dbReference>
<name>A0A972VV98_9GAMM</name>
<dbReference type="Proteomes" id="UP000754644">
    <property type="component" value="Unassembled WGS sequence"/>
</dbReference>
<evidence type="ECO:0000259" key="4">
    <source>
        <dbReference type="PROSITE" id="PS50045"/>
    </source>
</evidence>
<comment type="caution">
    <text evidence="5">The sequence shown here is derived from an EMBL/GenBank/DDBJ whole genome shotgun (WGS) entry which is preliminary data.</text>
</comment>
<evidence type="ECO:0000256" key="1">
    <source>
        <dbReference type="ARBA" id="ARBA00022741"/>
    </source>
</evidence>
<sequence length="62" mass="6657">MQELWQLVDAAARGNTSVLIRGETGAGKEIVARQLHLLSARRKGPFIAINCGAIPADLLESE</sequence>
<dbReference type="InterPro" id="IPR027417">
    <property type="entry name" value="P-loop_NTPase"/>
</dbReference>
<proteinExistence type="predicted"/>
<evidence type="ECO:0000313" key="5">
    <source>
        <dbReference type="EMBL" id="NQV63747.1"/>
    </source>
</evidence>
<reference evidence="5" key="1">
    <citation type="submission" date="2020-05" db="EMBL/GenBank/DDBJ databases">
        <title>Sulfur intermediates as new biogeochemical hubs in an aquatic model microbial ecosystem.</title>
        <authorList>
            <person name="Vigneron A."/>
        </authorList>
    </citation>
    <scope>NUCLEOTIDE SEQUENCE</scope>
    <source>
        <strain evidence="5">Bin.250</strain>
    </source>
</reference>
<dbReference type="GO" id="GO:0003677">
    <property type="term" value="F:DNA binding"/>
    <property type="evidence" value="ECO:0007669"/>
    <property type="project" value="UniProtKB-KW"/>
</dbReference>
<keyword evidence="2" id="KW-0067">ATP-binding</keyword>
<dbReference type="InterPro" id="IPR025662">
    <property type="entry name" value="Sigma_54_int_dom_ATP-bd_1"/>
</dbReference>
<dbReference type="PROSITE" id="PS00675">
    <property type="entry name" value="SIGMA54_INTERACT_1"/>
    <property type="match status" value="1"/>
</dbReference>
<organism evidence="5 6">
    <name type="scientific">SAR86 cluster bacterium</name>
    <dbReference type="NCBI Taxonomy" id="2030880"/>
    <lineage>
        <taxon>Bacteria</taxon>
        <taxon>Pseudomonadati</taxon>
        <taxon>Pseudomonadota</taxon>
        <taxon>Gammaproteobacteria</taxon>
        <taxon>SAR86 cluster</taxon>
    </lineage>
</organism>
<dbReference type="GO" id="GO:0005524">
    <property type="term" value="F:ATP binding"/>
    <property type="evidence" value="ECO:0007669"/>
    <property type="project" value="UniProtKB-KW"/>
</dbReference>
<dbReference type="PROSITE" id="PS50045">
    <property type="entry name" value="SIGMA54_INTERACT_4"/>
    <property type="match status" value="1"/>
</dbReference>
<dbReference type="Gene3D" id="3.40.50.300">
    <property type="entry name" value="P-loop containing nucleotide triphosphate hydrolases"/>
    <property type="match status" value="1"/>
</dbReference>
<dbReference type="EMBL" id="JABMOJ010000008">
    <property type="protein sequence ID" value="NQV63747.1"/>
    <property type="molecule type" value="Genomic_DNA"/>
</dbReference>
<gene>
    <name evidence="5" type="ORF">HQ497_00155</name>
</gene>
<dbReference type="SUPFAM" id="SSF52540">
    <property type="entry name" value="P-loop containing nucleoside triphosphate hydrolases"/>
    <property type="match status" value="1"/>
</dbReference>
<feature type="domain" description="Sigma-54 factor interaction" evidence="4">
    <location>
        <begin position="1"/>
        <end position="62"/>
    </location>
</feature>
<keyword evidence="1" id="KW-0547">Nucleotide-binding</keyword>
<dbReference type="AlphaFoldDB" id="A0A972VV98"/>
<dbReference type="PANTHER" id="PTHR32071">
    <property type="entry name" value="TRANSCRIPTIONAL REGULATORY PROTEIN"/>
    <property type="match status" value="1"/>
</dbReference>
<dbReference type="InterPro" id="IPR002078">
    <property type="entry name" value="Sigma_54_int"/>
</dbReference>
<accession>A0A972VV98</accession>
<protein>
    <submittedName>
        <fullName evidence="5">Sigma 54-interacting transcriptional regulator</fullName>
    </submittedName>
</protein>
<evidence type="ECO:0000256" key="3">
    <source>
        <dbReference type="ARBA" id="ARBA00023125"/>
    </source>
</evidence>
<evidence type="ECO:0000313" key="6">
    <source>
        <dbReference type="Proteomes" id="UP000754644"/>
    </source>
</evidence>
<evidence type="ECO:0000256" key="2">
    <source>
        <dbReference type="ARBA" id="ARBA00022840"/>
    </source>
</evidence>
<dbReference type="Pfam" id="PF00158">
    <property type="entry name" value="Sigma54_activat"/>
    <property type="match status" value="1"/>
</dbReference>
<feature type="non-terminal residue" evidence="5">
    <location>
        <position position="62"/>
    </location>
</feature>